<dbReference type="EMBL" id="CP000251">
    <property type="protein sequence ID" value="ABC79919.1"/>
    <property type="molecule type" value="Genomic_DNA"/>
</dbReference>
<proteinExistence type="predicted"/>
<dbReference type="STRING" id="290397.Adeh_0142"/>
<dbReference type="eggNOG" id="COG4914">
    <property type="taxonomic scope" value="Bacteria"/>
</dbReference>
<dbReference type="KEGG" id="ade:Adeh_0142"/>
<organism evidence="2 3">
    <name type="scientific">Anaeromyxobacter dehalogenans (strain 2CP-C)</name>
    <dbReference type="NCBI Taxonomy" id="290397"/>
    <lineage>
        <taxon>Bacteria</taxon>
        <taxon>Pseudomonadati</taxon>
        <taxon>Myxococcota</taxon>
        <taxon>Myxococcia</taxon>
        <taxon>Myxococcales</taxon>
        <taxon>Cystobacterineae</taxon>
        <taxon>Anaeromyxobacteraceae</taxon>
        <taxon>Anaeromyxobacter</taxon>
    </lineage>
</organism>
<dbReference type="AlphaFoldDB" id="Q2IM84"/>
<evidence type="ECO:0000313" key="3">
    <source>
        <dbReference type="Proteomes" id="UP000001935"/>
    </source>
</evidence>
<accession>Q2IM84</accession>
<dbReference type="HOGENOM" id="CLU_070788_0_0_7"/>
<dbReference type="Proteomes" id="UP000001935">
    <property type="component" value="Chromosome"/>
</dbReference>
<dbReference type="OrthoDB" id="9782533at2"/>
<protein>
    <recommendedName>
        <fullName evidence="4">Nucleotidyltransferase family protein</fullName>
    </recommendedName>
</protein>
<dbReference type="InterPro" id="IPR043519">
    <property type="entry name" value="NT_sf"/>
</dbReference>
<name>Q2IM84_ANADE</name>
<feature type="region of interest" description="Disordered" evidence="1">
    <location>
        <begin position="253"/>
        <end position="286"/>
    </location>
</feature>
<reference evidence="2" key="1">
    <citation type="submission" date="2006-01" db="EMBL/GenBank/DDBJ databases">
        <title>Complete sequence of Anaeromyxobacter dehalogenans 2CP-C.</title>
        <authorList>
            <consortium name="US DOE Joint Genome Institute"/>
            <person name="Copeland A."/>
            <person name="Lucas S."/>
            <person name="Lapidus A."/>
            <person name="Barry K."/>
            <person name="Detter J.C."/>
            <person name="Glavina T."/>
            <person name="Hammon N."/>
            <person name="Israni S."/>
            <person name="Pitluck S."/>
            <person name="Brettin T."/>
            <person name="Bruce D."/>
            <person name="Han C."/>
            <person name="Tapia R."/>
            <person name="Gilna P."/>
            <person name="Kiss H."/>
            <person name="Schmutz J."/>
            <person name="Larimer F."/>
            <person name="Land M."/>
            <person name="Kyrpides N."/>
            <person name="Anderson I."/>
            <person name="Sanford R.A."/>
            <person name="Ritalahti K.M."/>
            <person name="Thomas H.S."/>
            <person name="Kirby J.R."/>
            <person name="Zhulin I.B."/>
            <person name="Loeffler F.E."/>
            <person name="Richardson P."/>
        </authorList>
    </citation>
    <scope>NUCLEOTIDE SEQUENCE</scope>
    <source>
        <strain evidence="2">2CP-C</strain>
    </source>
</reference>
<evidence type="ECO:0000313" key="2">
    <source>
        <dbReference type="EMBL" id="ABC79919.1"/>
    </source>
</evidence>
<dbReference type="SUPFAM" id="SSF81301">
    <property type="entry name" value="Nucleotidyltransferase"/>
    <property type="match status" value="1"/>
</dbReference>
<sequence length="286" mass="31593">MGAGTRPGEDLAIRERSQGELDARATALRALARSGVPFLVAGAYAFFEYTGIFRDTKDLDLFLREQDLDAAFRVLEDAGFRTEITDSGWIGKAWQGEWFVDLIFSSGNGVAVVDDLWFTHARPGRVMDVEVLLAPPEEMIWSKSFVLERERYDGADVNHLLHACGAGMDWDRLLRRFDRYWEVLFSHLLLFQFAYPGARSIVPDRVIEELVGRTLENLRSGDHPVAMCRGSLMSRVQYVHDVERLGLHDGRRWDEAERGPAGRAGHGGAAGADAAGGADVSPGGGG</sequence>
<dbReference type="RefSeq" id="WP_011419202.1">
    <property type="nucleotide sequence ID" value="NC_007760.1"/>
</dbReference>
<dbReference type="Gene3D" id="3.30.460.40">
    <property type="match status" value="1"/>
</dbReference>
<gene>
    <name evidence="2" type="ordered locus">Adeh_0142</name>
</gene>
<evidence type="ECO:0000256" key="1">
    <source>
        <dbReference type="SAM" id="MobiDB-lite"/>
    </source>
</evidence>
<feature type="compositionally biased region" description="Low complexity" evidence="1">
    <location>
        <begin position="271"/>
        <end position="286"/>
    </location>
</feature>
<evidence type="ECO:0008006" key="4">
    <source>
        <dbReference type="Google" id="ProtNLM"/>
    </source>
</evidence>